<keyword evidence="3" id="KW-1185">Reference proteome</keyword>
<reference evidence="2 3" key="1">
    <citation type="journal article" date="2015" name="Sci. Rep.">
        <title>The power of single molecule real-time sequencing technology in the de novo assembly of a eukaryotic genome.</title>
        <authorList>
            <person name="Sakai H."/>
            <person name="Naito K."/>
            <person name="Ogiso-Tanaka E."/>
            <person name="Takahashi Y."/>
            <person name="Iseki K."/>
            <person name="Muto C."/>
            <person name="Satou K."/>
            <person name="Teruya K."/>
            <person name="Shiroma A."/>
            <person name="Shimoji M."/>
            <person name="Hirano T."/>
            <person name="Itoh T."/>
            <person name="Kaga A."/>
            <person name="Tomooka N."/>
        </authorList>
    </citation>
    <scope>NUCLEOTIDE SEQUENCE [LARGE SCALE GENOMIC DNA]</scope>
    <source>
        <strain evidence="3">cv. Shumari</strain>
    </source>
</reference>
<dbReference type="AlphaFoldDB" id="A0A0S3SD52"/>
<proteinExistence type="predicted"/>
<dbReference type="EMBL" id="AP015039">
    <property type="protein sequence ID" value="BAT90697.1"/>
    <property type="molecule type" value="Genomic_DNA"/>
</dbReference>
<feature type="compositionally biased region" description="Basic and acidic residues" evidence="1">
    <location>
        <begin position="1"/>
        <end position="15"/>
    </location>
</feature>
<protein>
    <submittedName>
        <fullName evidence="2">Uncharacterized protein</fullName>
    </submittedName>
</protein>
<accession>A0A0S3SD52</accession>
<evidence type="ECO:0000256" key="1">
    <source>
        <dbReference type="SAM" id="MobiDB-lite"/>
    </source>
</evidence>
<evidence type="ECO:0000313" key="3">
    <source>
        <dbReference type="Proteomes" id="UP000291084"/>
    </source>
</evidence>
<feature type="region of interest" description="Disordered" evidence="1">
    <location>
        <begin position="1"/>
        <end position="31"/>
    </location>
</feature>
<name>A0A0S3SD52_PHAAN</name>
<gene>
    <name evidence="2" type="primary">Vigan.06G197700</name>
    <name evidence="2" type="ORF">VIGAN_06197700</name>
</gene>
<dbReference type="Proteomes" id="UP000291084">
    <property type="component" value="Chromosome 6"/>
</dbReference>
<sequence length="99" mass="11099">MQKEKRTALSPDHHPHFLTSGYSSRTPPPTSISSRELIVILSLVPPPGFIFNLSSRPSSPTPLYPLNEQFVLSSIASSPFHPFVPSIKYPFETNKPMFF</sequence>
<organism evidence="2 3">
    <name type="scientific">Vigna angularis var. angularis</name>
    <dbReference type="NCBI Taxonomy" id="157739"/>
    <lineage>
        <taxon>Eukaryota</taxon>
        <taxon>Viridiplantae</taxon>
        <taxon>Streptophyta</taxon>
        <taxon>Embryophyta</taxon>
        <taxon>Tracheophyta</taxon>
        <taxon>Spermatophyta</taxon>
        <taxon>Magnoliopsida</taxon>
        <taxon>eudicotyledons</taxon>
        <taxon>Gunneridae</taxon>
        <taxon>Pentapetalae</taxon>
        <taxon>rosids</taxon>
        <taxon>fabids</taxon>
        <taxon>Fabales</taxon>
        <taxon>Fabaceae</taxon>
        <taxon>Papilionoideae</taxon>
        <taxon>50 kb inversion clade</taxon>
        <taxon>NPAAA clade</taxon>
        <taxon>indigoferoid/millettioid clade</taxon>
        <taxon>Phaseoleae</taxon>
        <taxon>Vigna</taxon>
    </lineage>
</organism>
<evidence type="ECO:0000313" key="2">
    <source>
        <dbReference type="EMBL" id="BAT90697.1"/>
    </source>
</evidence>